<dbReference type="PANTHER" id="PTHR47197">
    <property type="entry name" value="PROTEIN NIRF"/>
    <property type="match status" value="1"/>
</dbReference>
<dbReference type="SUPFAM" id="SSF51004">
    <property type="entry name" value="C-terminal (heme d1) domain of cytochrome cd1-nitrite reductase"/>
    <property type="match status" value="1"/>
</dbReference>
<feature type="compositionally biased region" description="Acidic residues" evidence="1">
    <location>
        <begin position="64"/>
        <end position="83"/>
    </location>
</feature>
<name>A0A1B1NGA8_9MICO</name>
<dbReference type="STRING" id="1758689.SGUI_3061"/>
<feature type="region of interest" description="Disordered" evidence="1">
    <location>
        <begin position="45"/>
        <end position="92"/>
    </location>
</feature>
<dbReference type="Proteomes" id="UP000092482">
    <property type="component" value="Chromosome"/>
</dbReference>
<dbReference type="InterPro" id="IPR015943">
    <property type="entry name" value="WD40/YVTN_repeat-like_dom_sf"/>
</dbReference>
<reference evidence="3 4" key="1">
    <citation type="submission" date="2016-03" db="EMBL/GenBank/DDBJ databases">
        <title>Shallow-sea hydrothermal system.</title>
        <authorList>
            <person name="Tang K."/>
        </authorList>
    </citation>
    <scope>NUCLEOTIDE SEQUENCE [LARGE SCALE GENOMIC DNA]</scope>
    <source>
        <strain evidence="3 4">JLT9</strain>
    </source>
</reference>
<sequence>MPEVSVSHAPEHVRRRRVVLGVLLVLVLAVGWGLSQVLGGGTAPADEAGAQGTSGPAEAQAPADESDDEDTEAQESEEPDASSEETAAGETEIWQREPVAGEHASDTTALEQVDYLTGGLTPKSVMASGHGLMIANNMMYSHTSTVFDSTTREQVEVLQDEVDLADYGIEGHPGLSQGAPVEAAWTDDGRYAYVSQYTMYGQNFGVEGFDACTPDSGVGASFVYRFDAEEMAWDQVFEVGAVPKYLTLTPDQKTLLVSNWCDATLSVVDTESGEETGVVELAAAPRGVVVMPDNTTAYVVAMYADQLYKVDLASGSAEVVMETASRPRHLNLADEGATLYLTTSGGNAIYKIDTATDEIVDQVDPGAEPRSVTLSPDESALYVVNYNEASISKVRTSDMEVIDSAPVDANPIGIDYDPVTNTVWVACYGGSIYVFDDQSTLL</sequence>
<dbReference type="PANTHER" id="PTHR47197:SF3">
    <property type="entry name" value="DIHYDRO-HEME D1 DEHYDROGENASE"/>
    <property type="match status" value="1"/>
</dbReference>
<dbReference type="InterPro" id="IPR011048">
    <property type="entry name" value="Haem_d1_sf"/>
</dbReference>
<feature type="transmembrane region" description="Helical" evidence="2">
    <location>
        <begin position="18"/>
        <end position="35"/>
    </location>
</feature>
<keyword evidence="2" id="KW-1133">Transmembrane helix</keyword>
<keyword evidence="4" id="KW-1185">Reference proteome</keyword>
<dbReference type="EMBL" id="CP014989">
    <property type="protein sequence ID" value="ANS80457.1"/>
    <property type="molecule type" value="Genomic_DNA"/>
</dbReference>
<organism evidence="3 4">
    <name type="scientific">Serinicoccus hydrothermalis</name>
    <dbReference type="NCBI Taxonomy" id="1758689"/>
    <lineage>
        <taxon>Bacteria</taxon>
        <taxon>Bacillati</taxon>
        <taxon>Actinomycetota</taxon>
        <taxon>Actinomycetes</taxon>
        <taxon>Micrococcales</taxon>
        <taxon>Ornithinimicrobiaceae</taxon>
        <taxon>Serinicoccus</taxon>
    </lineage>
</organism>
<proteinExistence type="predicted"/>
<evidence type="ECO:0000256" key="1">
    <source>
        <dbReference type="SAM" id="MobiDB-lite"/>
    </source>
</evidence>
<dbReference type="KEGG" id="serj:SGUI_3061"/>
<dbReference type="AlphaFoldDB" id="A0A1B1NGA8"/>
<accession>A0A1B1NGA8</accession>
<protein>
    <recommendedName>
        <fullName evidence="5">Collagen triple helix repeat domain protein</fullName>
    </recommendedName>
</protein>
<evidence type="ECO:0000313" key="4">
    <source>
        <dbReference type="Proteomes" id="UP000092482"/>
    </source>
</evidence>
<keyword evidence="2" id="KW-0472">Membrane</keyword>
<dbReference type="InterPro" id="IPR051200">
    <property type="entry name" value="Host-pathogen_enzymatic-act"/>
</dbReference>
<keyword evidence="2" id="KW-0812">Transmembrane</keyword>
<evidence type="ECO:0008006" key="5">
    <source>
        <dbReference type="Google" id="ProtNLM"/>
    </source>
</evidence>
<dbReference type="Gene3D" id="2.130.10.10">
    <property type="entry name" value="YVTN repeat-like/Quinoprotein amine dehydrogenase"/>
    <property type="match status" value="2"/>
</dbReference>
<evidence type="ECO:0000256" key="2">
    <source>
        <dbReference type="SAM" id="Phobius"/>
    </source>
</evidence>
<evidence type="ECO:0000313" key="3">
    <source>
        <dbReference type="EMBL" id="ANS80457.1"/>
    </source>
</evidence>
<gene>
    <name evidence="3" type="ORF">SGUI_3061</name>
</gene>